<dbReference type="Gene3D" id="2.40.110.10">
    <property type="entry name" value="Butyryl-CoA Dehydrogenase, subunit A, domain 2"/>
    <property type="match status" value="1"/>
</dbReference>
<dbReference type="InterPro" id="IPR009100">
    <property type="entry name" value="AcylCoA_DH/oxidase_NM_dom_sf"/>
</dbReference>
<evidence type="ECO:0000313" key="2">
    <source>
        <dbReference type="Proteomes" id="UP001499974"/>
    </source>
</evidence>
<dbReference type="EMBL" id="BAABKM010000002">
    <property type="protein sequence ID" value="GAA4703601.1"/>
    <property type="molecule type" value="Genomic_DNA"/>
</dbReference>
<gene>
    <name evidence="1" type="ORF">GCM10023349_21310</name>
</gene>
<protein>
    <submittedName>
        <fullName evidence="1">Acyl-CoA dehydrogenase family protein</fullName>
    </submittedName>
</protein>
<dbReference type="RefSeq" id="WP_345521238.1">
    <property type="nucleotide sequence ID" value="NZ_BAABKM010000002.1"/>
</dbReference>
<keyword evidence="2" id="KW-1185">Reference proteome</keyword>
<accession>A0ABP8XAF6</accession>
<organism evidence="1 2">
    <name type="scientific">Nocardioides conyzicola</name>
    <dbReference type="NCBI Taxonomy" id="1651781"/>
    <lineage>
        <taxon>Bacteria</taxon>
        <taxon>Bacillati</taxon>
        <taxon>Actinomycetota</taxon>
        <taxon>Actinomycetes</taxon>
        <taxon>Propionibacteriales</taxon>
        <taxon>Nocardioidaceae</taxon>
        <taxon>Nocardioides</taxon>
    </lineage>
</organism>
<dbReference type="InterPro" id="IPR046373">
    <property type="entry name" value="Acyl-CoA_Oxase/DH_mid-dom_sf"/>
</dbReference>
<evidence type="ECO:0000313" key="1">
    <source>
        <dbReference type="EMBL" id="GAA4703601.1"/>
    </source>
</evidence>
<dbReference type="Proteomes" id="UP001499974">
    <property type="component" value="Unassembled WGS sequence"/>
</dbReference>
<name>A0ABP8XAF6_9ACTN</name>
<comment type="caution">
    <text evidence="1">The sequence shown here is derived from an EMBL/GenBank/DDBJ whole genome shotgun (WGS) entry which is preliminary data.</text>
</comment>
<proteinExistence type="predicted"/>
<reference evidence="2" key="1">
    <citation type="journal article" date="2019" name="Int. J. Syst. Evol. Microbiol.">
        <title>The Global Catalogue of Microorganisms (GCM) 10K type strain sequencing project: providing services to taxonomists for standard genome sequencing and annotation.</title>
        <authorList>
            <consortium name="The Broad Institute Genomics Platform"/>
            <consortium name="The Broad Institute Genome Sequencing Center for Infectious Disease"/>
            <person name="Wu L."/>
            <person name="Ma J."/>
        </authorList>
    </citation>
    <scope>NUCLEOTIDE SEQUENCE [LARGE SCALE GENOMIC DNA]</scope>
    <source>
        <strain evidence="2">JCM 18531</strain>
    </source>
</reference>
<dbReference type="SUPFAM" id="SSF56645">
    <property type="entry name" value="Acyl-CoA dehydrogenase NM domain-like"/>
    <property type="match status" value="1"/>
</dbReference>
<sequence length="337" mass="35819">MTPPLPSAATLRPGHLPDDELTTLAVEADAARGDVRRALELAQRWGQRLPAPGHGRTTHLWEALATLGAVDLTVARAVEPHLDALAILAEPRDGTWGVWAAEAPGARLTADAEHTLTGRKPWCSLAADLTHALVTAWVDDERRQLFEVDLRQPGVTPVDAPWVSRGLSRVRSTAVDFTAVAASPVGEPGWYLRRDGFAWGGIGVAAVWYGASIGLARRLWRQAAERDLDQVGQLHLGRVDAALTAAAAVLLAAAEAVDAGTIGGDAGALTALRVRQVVADSAETVLVAADHALGPAPLTSEEEHAARVADLRVYLRQHHAERDTAALGRLVQETSPW</sequence>